<dbReference type="SUPFAM" id="SSF48371">
    <property type="entry name" value="ARM repeat"/>
    <property type="match status" value="1"/>
</dbReference>
<dbReference type="OrthoDB" id="5585685at2759"/>
<evidence type="ECO:0008006" key="6">
    <source>
        <dbReference type="Google" id="ProtNLM"/>
    </source>
</evidence>
<dbReference type="Proteomes" id="UP000566819">
    <property type="component" value="Unassembled WGS sequence"/>
</dbReference>
<dbReference type="InterPro" id="IPR016024">
    <property type="entry name" value="ARM-type_fold"/>
</dbReference>
<evidence type="ECO:0000313" key="5">
    <source>
        <dbReference type="Proteomes" id="UP000566819"/>
    </source>
</evidence>
<dbReference type="EMBL" id="JAAMPI010000359">
    <property type="protein sequence ID" value="KAF4632303.1"/>
    <property type="molecule type" value="Genomic_DNA"/>
</dbReference>
<name>A0A8H4RMJ4_9HELO</name>
<keyword evidence="5" id="KW-1185">Reference proteome</keyword>
<comment type="caution">
    <text evidence="4">The sequence shown here is derived from an EMBL/GenBank/DDBJ whole genome shotgun (WGS) entry which is preliminary data.</text>
</comment>
<keyword evidence="2" id="KW-0344">Guanine-nucleotide releasing factor</keyword>
<dbReference type="GO" id="GO:0007186">
    <property type="term" value="P:G protein-coupled receptor signaling pathway"/>
    <property type="evidence" value="ECO:0007669"/>
    <property type="project" value="TreeGrafter"/>
</dbReference>
<dbReference type="PANTHER" id="PTHR12425">
    <property type="entry name" value="SYNEMBRYN"/>
    <property type="match status" value="1"/>
</dbReference>
<dbReference type="GO" id="GO:0001965">
    <property type="term" value="F:G-protein alpha-subunit binding"/>
    <property type="evidence" value="ECO:0007669"/>
    <property type="project" value="TreeGrafter"/>
</dbReference>
<evidence type="ECO:0000256" key="2">
    <source>
        <dbReference type="ARBA" id="ARBA00022658"/>
    </source>
</evidence>
<gene>
    <name evidence="4" type="ORF">G7Y89_g5823</name>
</gene>
<proteinExistence type="inferred from homology"/>
<dbReference type="AlphaFoldDB" id="A0A8H4RMJ4"/>
<comment type="similarity">
    <text evidence="1">Belongs to the synembryn family.</text>
</comment>
<evidence type="ECO:0000256" key="3">
    <source>
        <dbReference type="ARBA" id="ARBA00023186"/>
    </source>
</evidence>
<dbReference type="InterPro" id="IPR019318">
    <property type="entry name" value="Gua_nucleotide_exch_fac_Ric8"/>
</dbReference>
<dbReference type="GO" id="GO:0005737">
    <property type="term" value="C:cytoplasm"/>
    <property type="evidence" value="ECO:0007669"/>
    <property type="project" value="TreeGrafter"/>
</dbReference>
<dbReference type="GO" id="GO:0005085">
    <property type="term" value="F:guanyl-nucleotide exchange factor activity"/>
    <property type="evidence" value="ECO:0007669"/>
    <property type="project" value="UniProtKB-KW"/>
</dbReference>
<dbReference type="PANTHER" id="PTHR12425:SF5">
    <property type="entry name" value="SYNEMBRYN"/>
    <property type="match status" value="1"/>
</dbReference>
<protein>
    <recommendedName>
        <fullName evidence="6">Guanine nucleotide exchange factor synembryn</fullName>
    </recommendedName>
</protein>
<reference evidence="4 5" key="1">
    <citation type="submission" date="2020-03" db="EMBL/GenBank/DDBJ databases">
        <title>Draft Genome Sequence of Cudoniella acicularis.</title>
        <authorList>
            <person name="Buettner E."/>
            <person name="Kellner H."/>
        </authorList>
    </citation>
    <scope>NUCLEOTIDE SEQUENCE [LARGE SCALE GENOMIC DNA]</scope>
    <source>
        <strain evidence="4 5">DSM 108380</strain>
    </source>
</reference>
<keyword evidence="3" id="KW-0143">Chaperone</keyword>
<dbReference type="Pfam" id="PF10165">
    <property type="entry name" value="Ric8"/>
    <property type="match status" value="1"/>
</dbReference>
<evidence type="ECO:0000313" key="4">
    <source>
        <dbReference type="EMBL" id="KAF4632303.1"/>
    </source>
</evidence>
<sequence>MSIASARTSSSSADLTGPAKLEEVTRLMDKLTTDLQQINLLPHRMQGPRSSEIQLTSTERDAHLEQVKVYGRDPTNADPIFTKEASQTLTRHAFNSPSQTTSRNALRCLANAMLLQADTRQKFVDLEYMSKACAKLKVDNRDDEFLVSRILFLTTYDTNIDIEKLVDQEKLADTICQNISRHSKQGKAKKPIDPMQEMALIESLKLMFNLTHFCPQRSGAFSPALQPILSIISKRPISSTAPLEQPIAPLVNALINLEFESKENIVILFPKGSPNSNVDRLIGTLEKSIKVYADEELEHLVSPLLTLLRKMYEVAPEETREQMRKTLLPSTEDRQQPLGRTDSFSARLLRLSTNPATPQVRELISGLLFDMSDKDARSFVQNVGYGFASGFLFQHNVPIPENALEAWSTSGSEASNTRASQESKNLAGKINPITGQFLDMEEPVEEEKMTEEEREREAERLFVLFERLKKTGVVDIKNPVETAFHEGRFEELPDDSEE</sequence>
<organism evidence="4 5">
    <name type="scientific">Cudoniella acicularis</name>
    <dbReference type="NCBI Taxonomy" id="354080"/>
    <lineage>
        <taxon>Eukaryota</taxon>
        <taxon>Fungi</taxon>
        <taxon>Dikarya</taxon>
        <taxon>Ascomycota</taxon>
        <taxon>Pezizomycotina</taxon>
        <taxon>Leotiomycetes</taxon>
        <taxon>Helotiales</taxon>
        <taxon>Tricladiaceae</taxon>
        <taxon>Cudoniella</taxon>
    </lineage>
</organism>
<accession>A0A8H4RMJ4</accession>
<evidence type="ECO:0000256" key="1">
    <source>
        <dbReference type="ARBA" id="ARBA00009049"/>
    </source>
</evidence>